<proteinExistence type="predicted"/>
<dbReference type="AlphaFoldDB" id="A0A504YI76"/>
<accession>A0A504YI76</accession>
<organism evidence="1 2">
    <name type="scientific">Fasciola gigantica</name>
    <name type="common">Giant liver fluke</name>
    <dbReference type="NCBI Taxonomy" id="46835"/>
    <lineage>
        <taxon>Eukaryota</taxon>
        <taxon>Metazoa</taxon>
        <taxon>Spiralia</taxon>
        <taxon>Lophotrochozoa</taxon>
        <taxon>Platyhelminthes</taxon>
        <taxon>Trematoda</taxon>
        <taxon>Digenea</taxon>
        <taxon>Plagiorchiida</taxon>
        <taxon>Echinostomata</taxon>
        <taxon>Echinostomatoidea</taxon>
        <taxon>Fasciolidae</taxon>
        <taxon>Fasciola</taxon>
    </lineage>
</organism>
<dbReference type="EMBL" id="SUNJ01008139">
    <property type="protein sequence ID" value="TPP61462.1"/>
    <property type="molecule type" value="Genomic_DNA"/>
</dbReference>
<gene>
    <name evidence="1" type="ORF">FGIG_05037</name>
</gene>
<reference evidence="1 2" key="1">
    <citation type="submission" date="2019-04" db="EMBL/GenBank/DDBJ databases">
        <title>Annotation for the trematode Fasciola gigantica.</title>
        <authorList>
            <person name="Choi Y.-J."/>
        </authorList>
    </citation>
    <scope>NUCLEOTIDE SEQUENCE [LARGE SCALE GENOMIC DNA]</scope>
    <source>
        <strain evidence="1">Uganda_cow_1</strain>
    </source>
</reference>
<dbReference type="OrthoDB" id="189220at2759"/>
<sequence>MSKHMSLLADLKTMVESQRASGSNVINLDTYSSRIQLRNLPVCTREYHERFFVLVSPENRFSNHWFMLQIWQTLPNRYHYISSGLIASLRKCSAKVIGNEKPVWRSARCASF</sequence>
<comment type="caution">
    <text evidence="1">The sequence shown here is derived from an EMBL/GenBank/DDBJ whole genome shotgun (WGS) entry which is preliminary data.</text>
</comment>
<evidence type="ECO:0000313" key="1">
    <source>
        <dbReference type="EMBL" id="TPP61462.1"/>
    </source>
</evidence>
<keyword evidence="2" id="KW-1185">Reference proteome</keyword>
<dbReference type="Proteomes" id="UP000316759">
    <property type="component" value="Unassembled WGS sequence"/>
</dbReference>
<name>A0A504YI76_FASGI</name>
<evidence type="ECO:0000313" key="2">
    <source>
        <dbReference type="Proteomes" id="UP000316759"/>
    </source>
</evidence>
<protein>
    <submittedName>
        <fullName evidence="1">Phosphodiesterase</fullName>
    </submittedName>
</protein>
<dbReference type="STRING" id="46835.A0A504YI76"/>